<accession>A0AAQ3JPP1</accession>
<feature type="transmembrane region" description="Helical" evidence="10">
    <location>
        <begin position="64"/>
        <end position="83"/>
    </location>
</feature>
<evidence type="ECO:0000256" key="5">
    <source>
        <dbReference type="ARBA" id="ARBA00022989"/>
    </source>
</evidence>
<comment type="similarity">
    <text evidence="2 8">Belongs to the MLO family.</text>
</comment>
<sequence>MVGGSGGGNTRELDETPTWAVASVCAVIILISILLEKGIHHLGQWFTERHRKAMFEALEKIKDELMILGFISLLLSFGQNYIIQICIPVKAANTMLPCQKAEKIQMEGGTHHKGNSEGISSRHRMLMEAPPFAHCTKGKVPLISLNGLHQLHIFIFFLAIFHVCYSALTMALGRAKIHGWKEWERDASSLDNELSNDPSRFRFSHETSFVRQHTSIWNRIPFSFYIVNFFRQFFRSVTKADYLVMRHGFITMHLAPGSKFDFQKYIKRSLEDDFKVVVGIRHILVHLTYLFLCPTSPILWASAVFFMLLNVKGWLTLFWISIIPVITILAVGTKLQAIITIMALEITERHTVVQGIPLVQLSDHHFWFGHPKFILFLIHFTLFQNAFQLIYFVWIWYEFGLDSCFHDSPKLMIARICCGIMVQILCSYITLPLYALVSQASFLHLPMGSHMKKSIFDEQTSKALKKWHQFVKKKNLRGLTHTPSRSPNGSSEAASVHPIPHFKPPPANISLSLSPSRRRRHSDAGVLSSLATVAPAPAIVHTDLLTGSTEHRQQHAVKGNKDDEFTFINLSDP</sequence>
<evidence type="ECO:0000256" key="10">
    <source>
        <dbReference type="SAM" id="Phobius"/>
    </source>
</evidence>
<dbReference type="GO" id="GO:0016020">
    <property type="term" value="C:membrane"/>
    <property type="evidence" value="ECO:0007669"/>
    <property type="project" value="UniProtKB-SubCell"/>
</dbReference>
<evidence type="ECO:0000256" key="2">
    <source>
        <dbReference type="ARBA" id="ARBA00006574"/>
    </source>
</evidence>
<keyword evidence="5 8" id="KW-1133">Transmembrane helix</keyword>
<keyword evidence="8" id="KW-0112">Calmodulin-binding</keyword>
<keyword evidence="12" id="KW-1185">Reference proteome</keyword>
<comment type="function">
    <text evidence="8">May be involved in modulation of pathogen defense and leaf cell death.</text>
</comment>
<evidence type="ECO:0000256" key="3">
    <source>
        <dbReference type="ARBA" id="ARBA00022692"/>
    </source>
</evidence>
<evidence type="ECO:0000256" key="6">
    <source>
        <dbReference type="ARBA" id="ARBA00023136"/>
    </source>
</evidence>
<feature type="transmembrane region" description="Helical" evidence="10">
    <location>
        <begin position="151"/>
        <end position="172"/>
    </location>
</feature>
<gene>
    <name evidence="8" type="primary">MLO</name>
    <name evidence="11" type="ORF">Cni_G01526</name>
</gene>
<name>A0AAQ3JPP1_9LILI</name>
<feature type="transmembrane region" description="Helical" evidence="10">
    <location>
        <begin position="283"/>
        <end position="308"/>
    </location>
</feature>
<feature type="transmembrane region" description="Helical" evidence="10">
    <location>
        <begin position="314"/>
        <end position="332"/>
    </location>
</feature>
<evidence type="ECO:0000256" key="8">
    <source>
        <dbReference type="RuleBase" id="RU280816"/>
    </source>
</evidence>
<evidence type="ECO:0000256" key="4">
    <source>
        <dbReference type="ARBA" id="ARBA00022821"/>
    </source>
</evidence>
<dbReference type="AlphaFoldDB" id="A0AAQ3JPP1"/>
<dbReference type="GO" id="GO:0005516">
    <property type="term" value="F:calmodulin binding"/>
    <property type="evidence" value="ECO:0007669"/>
    <property type="project" value="UniProtKB-KW"/>
</dbReference>
<dbReference type="Pfam" id="PF03094">
    <property type="entry name" value="Mlo"/>
    <property type="match status" value="1"/>
</dbReference>
<feature type="transmembrane region" description="Helical" evidence="10">
    <location>
        <begin position="412"/>
        <end position="437"/>
    </location>
</feature>
<comment type="domain">
    <text evidence="8">The C-terminus contains a calmodulin-binding domain, which binds calmodulin in a calcium-dependent fashion.</text>
</comment>
<evidence type="ECO:0000256" key="9">
    <source>
        <dbReference type="SAM" id="MobiDB-lite"/>
    </source>
</evidence>
<keyword evidence="3 8" id="KW-0812">Transmembrane</keyword>
<reference evidence="11 12" key="1">
    <citation type="submission" date="2023-10" db="EMBL/GenBank/DDBJ databases">
        <title>Chromosome-scale genome assembly provides insights into flower coloration mechanisms of Canna indica.</title>
        <authorList>
            <person name="Li C."/>
        </authorList>
    </citation>
    <scope>NUCLEOTIDE SEQUENCE [LARGE SCALE GENOMIC DNA]</scope>
    <source>
        <tissue evidence="11">Flower</tissue>
    </source>
</reference>
<dbReference type="InterPro" id="IPR004326">
    <property type="entry name" value="Mlo"/>
</dbReference>
<feature type="transmembrane region" description="Helical" evidence="10">
    <location>
        <begin position="373"/>
        <end position="397"/>
    </location>
</feature>
<protein>
    <recommendedName>
        <fullName evidence="8">MLO-like protein</fullName>
    </recommendedName>
</protein>
<feature type="compositionally biased region" description="Polar residues" evidence="9">
    <location>
        <begin position="481"/>
        <end position="493"/>
    </location>
</feature>
<evidence type="ECO:0000256" key="7">
    <source>
        <dbReference type="ARBA" id="ARBA00023265"/>
    </source>
</evidence>
<keyword evidence="6 8" id="KW-0472">Membrane</keyword>
<dbReference type="PANTHER" id="PTHR31942:SF131">
    <property type="entry name" value="OS05G0183566 PROTEIN"/>
    <property type="match status" value="1"/>
</dbReference>
<keyword evidence="7 8" id="KW-0568">Pathogenesis-related protein</keyword>
<dbReference type="Proteomes" id="UP001327560">
    <property type="component" value="Chromosome 1"/>
</dbReference>
<dbReference type="GO" id="GO:0006952">
    <property type="term" value="P:defense response"/>
    <property type="evidence" value="ECO:0007669"/>
    <property type="project" value="UniProtKB-KW"/>
</dbReference>
<proteinExistence type="inferred from homology"/>
<dbReference type="PANTHER" id="PTHR31942">
    <property type="entry name" value="MLO-LIKE PROTEIN 1"/>
    <property type="match status" value="1"/>
</dbReference>
<evidence type="ECO:0000256" key="1">
    <source>
        <dbReference type="ARBA" id="ARBA00004141"/>
    </source>
</evidence>
<keyword evidence="4 8" id="KW-0611">Plant defense</keyword>
<feature type="transmembrane region" description="Helical" evidence="10">
    <location>
        <begin position="20"/>
        <end position="43"/>
    </location>
</feature>
<feature type="region of interest" description="Disordered" evidence="9">
    <location>
        <begin position="478"/>
        <end position="516"/>
    </location>
</feature>
<comment type="subcellular location">
    <subcellularLocation>
        <location evidence="1 8">Membrane</location>
        <topology evidence="1 8">Multi-pass membrane protein</topology>
    </subcellularLocation>
</comment>
<evidence type="ECO:0000313" key="11">
    <source>
        <dbReference type="EMBL" id="WOK92834.1"/>
    </source>
</evidence>
<evidence type="ECO:0000313" key="12">
    <source>
        <dbReference type="Proteomes" id="UP001327560"/>
    </source>
</evidence>
<organism evidence="11 12">
    <name type="scientific">Canna indica</name>
    <name type="common">Indian-shot</name>
    <dbReference type="NCBI Taxonomy" id="4628"/>
    <lineage>
        <taxon>Eukaryota</taxon>
        <taxon>Viridiplantae</taxon>
        <taxon>Streptophyta</taxon>
        <taxon>Embryophyta</taxon>
        <taxon>Tracheophyta</taxon>
        <taxon>Spermatophyta</taxon>
        <taxon>Magnoliopsida</taxon>
        <taxon>Liliopsida</taxon>
        <taxon>Zingiberales</taxon>
        <taxon>Cannaceae</taxon>
        <taxon>Canna</taxon>
    </lineage>
</organism>
<dbReference type="EMBL" id="CP136890">
    <property type="protein sequence ID" value="WOK92834.1"/>
    <property type="molecule type" value="Genomic_DNA"/>
</dbReference>